<feature type="signal peptide" evidence="1">
    <location>
        <begin position="1"/>
        <end position="24"/>
    </location>
</feature>
<feature type="chain" id="PRO_5046929108" description="Secreted protein" evidence="1">
    <location>
        <begin position="25"/>
        <end position="173"/>
    </location>
</feature>
<dbReference type="RefSeq" id="WP_344117462.1">
    <property type="nucleotide sequence ID" value="NZ_BAAABW010000012.1"/>
</dbReference>
<proteinExistence type="predicted"/>
<evidence type="ECO:0008006" key="4">
    <source>
        <dbReference type="Google" id="ProtNLM"/>
    </source>
</evidence>
<accession>A0ABP3GFR6</accession>
<dbReference type="Proteomes" id="UP001500063">
    <property type="component" value="Unassembled WGS sequence"/>
</dbReference>
<reference evidence="3" key="1">
    <citation type="journal article" date="2019" name="Int. J. Syst. Evol. Microbiol.">
        <title>The Global Catalogue of Microorganisms (GCM) 10K type strain sequencing project: providing services to taxonomists for standard genome sequencing and annotation.</title>
        <authorList>
            <consortium name="The Broad Institute Genomics Platform"/>
            <consortium name="The Broad Institute Genome Sequencing Center for Infectious Disease"/>
            <person name="Wu L."/>
            <person name="Ma J."/>
        </authorList>
    </citation>
    <scope>NUCLEOTIDE SEQUENCE [LARGE SCALE GENOMIC DNA]</scope>
    <source>
        <strain evidence="3">JCM 4565</strain>
    </source>
</reference>
<name>A0ABP3GFR6_9ACTN</name>
<sequence length="173" mass="17708">MFGGRGVVVALCSTALAASSFVGAPATQAAGLIVCAGQESTTYDPGLTLVPRLTHLHSTSEYTCSGRPGETVKATGHTVGIAPEASCLALDSPRVLERVRFADGRESEIRYEGSALRAAGAHEIHLTGHVVKGFAEGAEVTRDVSLLPTSLPTDCATGGVTSATGQGQLRIAF</sequence>
<evidence type="ECO:0000313" key="3">
    <source>
        <dbReference type="Proteomes" id="UP001500063"/>
    </source>
</evidence>
<dbReference type="EMBL" id="BAAABW010000012">
    <property type="protein sequence ID" value="GAA0344425.1"/>
    <property type="molecule type" value="Genomic_DNA"/>
</dbReference>
<organism evidence="2 3">
    <name type="scientific">Streptomyces blastmyceticus</name>
    <dbReference type="NCBI Taxonomy" id="68180"/>
    <lineage>
        <taxon>Bacteria</taxon>
        <taxon>Bacillati</taxon>
        <taxon>Actinomycetota</taxon>
        <taxon>Actinomycetes</taxon>
        <taxon>Kitasatosporales</taxon>
        <taxon>Streptomycetaceae</taxon>
        <taxon>Streptomyces</taxon>
    </lineage>
</organism>
<protein>
    <recommendedName>
        <fullName evidence="4">Secreted protein</fullName>
    </recommendedName>
</protein>
<comment type="caution">
    <text evidence="2">The sequence shown here is derived from an EMBL/GenBank/DDBJ whole genome shotgun (WGS) entry which is preliminary data.</text>
</comment>
<evidence type="ECO:0000313" key="2">
    <source>
        <dbReference type="EMBL" id="GAA0344425.1"/>
    </source>
</evidence>
<keyword evidence="3" id="KW-1185">Reference proteome</keyword>
<gene>
    <name evidence="2" type="ORF">GCM10010319_20770</name>
</gene>
<keyword evidence="1" id="KW-0732">Signal</keyword>
<evidence type="ECO:0000256" key="1">
    <source>
        <dbReference type="SAM" id="SignalP"/>
    </source>
</evidence>